<dbReference type="AlphaFoldDB" id="A0A1X9NHY3"/>
<dbReference type="Pfam" id="PF13440">
    <property type="entry name" value="Polysacc_synt_3"/>
    <property type="match status" value="1"/>
</dbReference>
<sequence length="507" mass="56052">MTSKASLILKGSGFRILQTLVVVIIGFLMMPFLINTLGTDLYGLWIVIGSVVASFYILDLGFSQAVTRYVSKSIHENDPHQANVVINTSLLIYIALGLVVVIVTYLVALFGIESIMDNTEQVSLTQIVLIILGTSLALDFPSKAYPGIVNAYMRFDFVAKTRLCKSVIDAALIYYFLSNGHGIITMAIIMFVTGLISTSIFMWFTHQLFKELSYGKKYINKETLIDMSHFSKWVLIIDISNILRDKMDIWFIAYFLSNSILTTYYVGIRLADYAMQFLVQATGFTSPILTEYYTKKDYLRLQDSISLFIKANLVLSMITLSGFFIVGESFISLWMGPEFSAHEATICLLILASGRLAAYVSSPLQSLLMTTNQHNLSAWIALAETLLSVALCWILVPLHGITGAAAAVATPYVLGRLIILPLLMPKNLSINSASLLPKCAIFTVISLLISYTATILYPQNSALDLIGIITATVMIISSHLVAALVILSKRELELIKALLIRKKAGNH</sequence>
<evidence type="ECO:0000256" key="1">
    <source>
        <dbReference type="ARBA" id="ARBA00004651"/>
    </source>
</evidence>
<evidence type="ECO:0008006" key="9">
    <source>
        <dbReference type="Google" id="ProtNLM"/>
    </source>
</evidence>
<keyword evidence="3 6" id="KW-0812">Transmembrane</keyword>
<organism evidence="7 8">
    <name type="scientific">Oceanicoccus sagamiensis</name>
    <dbReference type="NCBI Taxonomy" id="716816"/>
    <lineage>
        <taxon>Bacteria</taxon>
        <taxon>Pseudomonadati</taxon>
        <taxon>Pseudomonadota</taxon>
        <taxon>Gammaproteobacteria</taxon>
        <taxon>Cellvibrionales</taxon>
        <taxon>Spongiibacteraceae</taxon>
        <taxon>Oceanicoccus</taxon>
    </lineage>
</organism>
<feature type="transmembrane region" description="Helical" evidence="6">
    <location>
        <begin position="313"/>
        <end position="335"/>
    </location>
</feature>
<feature type="transmembrane region" description="Helical" evidence="6">
    <location>
        <begin position="12"/>
        <end position="30"/>
    </location>
</feature>
<dbReference type="STRING" id="716816.BST96_10535"/>
<feature type="transmembrane region" description="Helical" evidence="6">
    <location>
        <begin position="124"/>
        <end position="145"/>
    </location>
</feature>
<accession>A0A1X9NHY3</accession>
<dbReference type="PANTHER" id="PTHR30250">
    <property type="entry name" value="PST FAMILY PREDICTED COLANIC ACID TRANSPORTER"/>
    <property type="match status" value="1"/>
</dbReference>
<evidence type="ECO:0000256" key="6">
    <source>
        <dbReference type="SAM" id="Phobius"/>
    </source>
</evidence>
<feature type="transmembrane region" description="Helical" evidence="6">
    <location>
        <begin position="249"/>
        <end position="267"/>
    </location>
</feature>
<evidence type="ECO:0000313" key="7">
    <source>
        <dbReference type="EMBL" id="ARN74517.1"/>
    </source>
</evidence>
<comment type="subcellular location">
    <subcellularLocation>
        <location evidence="1">Cell membrane</location>
        <topology evidence="1">Multi-pass membrane protein</topology>
    </subcellularLocation>
</comment>
<feature type="transmembrane region" description="Helical" evidence="6">
    <location>
        <begin position="376"/>
        <end position="396"/>
    </location>
</feature>
<dbReference type="GO" id="GO:0005886">
    <property type="term" value="C:plasma membrane"/>
    <property type="evidence" value="ECO:0007669"/>
    <property type="project" value="UniProtKB-SubCell"/>
</dbReference>
<evidence type="ECO:0000256" key="2">
    <source>
        <dbReference type="ARBA" id="ARBA00022475"/>
    </source>
</evidence>
<dbReference type="EMBL" id="CP019343">
    <property type="protein sequence ID" value="ARN74517.1"/>
    <property type="molecule type" value="Genomic_DNA"/>
</dbReference>
<evidence type="ECO:0000256" key="4">
    <source>
        <dbReference type="ARBA" id="ARBA00022989"/>
    </source>
</evidence>
<keyword evidence="8" id="KW-1185">Reference proteome</keyword>
<keyword evidence="2" id="KW-1003">Cell membrane</keyword>
<feature type="transmembrane region" description="Helical" evidence="6">
    <location>
        <begin position="402"/>
        <end position="423"/>
    </location>
</feature>
<proteinExistence type="predicted"/>
<dbReference type="InterPro" id="IPR050833">
    <property type="entry name" value="Poly_Biosynth_Transport"/>
</dbReference>
<dbReference type="KEGG" id="osg:BST96_10535"/>
<feature type="transmembrane region" description="Helical" evidence="6">
    <location>
        <begin position="90"/>
        <end position="112"/>
    </location>
</feature>
<evidence type="ECO:0000313" key="8">
    <source>
        <dbReference type="Proteomes" id="UP000193450"/>
    </source>
</evidence>
<gene>
    <name evidence="7" type="ORF">BST96_10535</name>
</gene>
<reference evidence="7 8" key="1">
    <citation type="submission" date="2016-11" db="EMBL/GenBank/DDBJ databases">
        <title>Trade-off between light-utilization and light-protection in marine flavobacteria.</title>
        <authorList>
            <person name="Kumagai Y."/>
        </authorList>
    </citation>
    <scope>NUCLEOTIDE SEQUENCE [LARGE SCALE GENOMIC DNA]</scope>
    <source>
        <strain evidence="7 8">NBRC 107125</strain>
    </source>
</reference>
<feature type="transmembrane region" description="Helical" evidence="6">
    <location>
        <begin position="341"/>
        <end position="364"/>
    </location>
</feature>
<name>A0A1X9NHY3_9GAMM</name>
<evidence type="ECO:0000256" key="5">
    <source>
        <dbReference type="ARBA" id="ARBA00023136"/>
    </source>
</evidence>
<keyword evidence="4 6" id="KW-1133">Transmembrane helix</keyword>
<feature type="transmembrane region" description="Helical" evidence="6">
    <location>
        <begin position="465"/>
        <end position="487"/>
    </location>
</feature>
<feature type="transmembrane region" description="Helical" evidence="6">
    <location>
        <begin position="435"/>
        <end position="453"/>
    </location>
</feature>
<feature type="transmembrane region" description="Helical" evidence="6">
    <location>
        <begin position="42"/>
        <end position="62"/>
    </location>
</feature>
<keyword evidence="5 6" id="KW-0472">Membrane</keyword>
<dbReference type="RefSeq" id="WP_085758663.1">
    <property type="nucleotide sequence ID" value="NZ_CP019343.1"/>
</dbReference>
<evidence type="ECO:0000256" key="3">
    <source>
        <dbReference type="ARBA" id="ARBA00022692"/>
    </source>
</evidence>
<dbReference type="Proteomes" id="UP000193450">
    <property type="component" value="Chromosome"/>
</dbReference>
<protein>
    <recommendedName>
        <fullName evidence="9">Polysaccharide biosynthesis protein C-terminal domain-containing protein</fullName>
    </recommendedName>
</protein>
<dbReference type="PANTHER" id="PTHR30250:SF26">
    <property type="entry name" value="PSMA PROTEIN"/>
    <property type="match status" value="1"/>
</dbReference>
<dbReference type="OrthoDB" id="104623at2"/>